<keyword evidence="7 13" id="KW-0812">Transmembrane</keyword>
<dbReference type="GO" id="GO:0000155">
    <property type="term" value="F:phosphorelay sensor kinase activity"/>
    <property type="evidence" value="ECO:0007669"/>
    <property type="project" value="InterPro"/>
</dbReference>
<keyword evidence="8 15" id="KW-0418">Kinase</keyword>
<protein>
    <recommendedName>
        <fullName evidence="12">Sensor-like histidine kinase SenX3</fullName>
        <ecNumber evidence="3">2.7.13.3</ecNumber>
    </recommendedName>
</protein>
<dbReference type="GO" id="GO:0004721">
    <property type="term" value="F:phosphoprotein phosphatase activity"/>
    <property type="evidence" value="ECO:0007669"/>
    <property type="project" value="TreeGrafter"/>
</dbReference>
<dbReference type="RefSeq" id="WP_094335420.1">
    <property type="nucleotide sequence ID" value="NZ_NFIE01000009.1"/>
</dbReference>
<evidence type="ECO:0000313" key="16">
    <source>
        <dbReference type="Proteomes" id="UP000195781"/>
    </source>
</evidence>
<dbReference type="InterPro" id="IPR003661">
    <property type="entry name" value="HisK_dim/P_dom"/>
</dbReference>
<feature type="transmembrane region" description="Helical" evidence="13">
    <location>
        <begin position="35"/>
        <end position="55"/>
    </location>
</feature>
<dbReference type="InterPro" id="IPR050351">
    <property type="entry name" value="BphY/WalK/GraS-like"/>
</dbReference>
<evidence type="ECO:0000313" key="15">
    <source>
        <dbReference type="EMBL" id="OUN88762.1"/>
    </source>
</evidence>
<dbReference type="InterPro" id="IPR005467">
    <property type="entry name" value="His_kinase_dom"/>
</dbReference>
<evidence type="ECO:0000256" key="3">
    <source>
        <dbReference type="ARBA" id="ARBA00012438"/>
    </source>
</evidence>
<feature type="domain" description="Histidine kinase" evidence="14">
    <location>
        <begin position="126"/>
        <end position="345"/>
    </location>
</feature>
<dbReference type="SUPFAM" id="SSF55874">
    <property type="entry name" value="ATPase domain of HSP90 chaperone/DNA topoisomerase II/histidine kinase"/>
    <property type="match status" value="1"/>
</dbReference>
<dbReference type="PROSITE" id="PS50109">
    <property type="entry name" value="HIS_KIN"/>
    <property type="match status" value="1"/>
</dbReference>
<keyword evidence="16" id="KW-1185">Reference proteome</keyword>
<dbReference type="EC" id="2.7.13.3" evidence="3"/>
<dbReference type="Gene3D" id="3.30.565.10">
    <property type="entry name" value="Histidine kinase-like ATPase, C-terminal domain"/>
    <property type="match status" value="1"/>
</dbReference>
<keyword evidence="9 13" id="KW-1133">Transmembrane helix</keyword>
<dbReference type="PANTHER" id="PTHR45453">
    <property type="entry name" value="PHOSPHATE REGULON SENSOR PROTEIN PHOR"/>
    <property type="match status" value="1"/>
</dbReference>
<organism evidence="15 16">
    <name type="scientific">[Collinsella] massiliensis</name>
    <dbReference type="NCBI Taxonomy" id="1232426"/>
    <lineage>
        <taxon>Bacteria</taxon>
        <taxon>Bacillati</taxon>
        <taxon>Actinomycetota</taxon>
        <taxon>Coriobacteriia</taxon>
        <taxon>Coriobacteriales</taxon>
        <taxon>Coriobacteriaceae</taxon>
        <taxon>Enorma</taxon>
    </lineage>
</organism>
<dbReference type="GO" id="GO:0005886">
    <property type="term" value="C:plasma membrane"/>
    <property type="evidence" value="ECO:0007669"/>
    <property type="project" value="UniProtKB-SubCell"/>
</dbReference>
<dbReference type="PRINTS" id="PR00344">
    <property type="entry name" value="BCTRLSENSOR"/>
</dbReference>
<comment type="subcellular location">
    <subcellularLocation>
        <location evidence="2">Cell membrane</location>
        <topology evidence="2">Multi-pass membrane protein</topology>
    </subcellularLocation>
</comment>
<evidence type="ECO:0000256" key="8">
    <source>
        <dbReference type="ARBA" id="ARBA00022777"/>
    </source>
</evidence>
<proteinExistence type="predicted"/>
<dbReference type="CDD" id="cd00082">
    <property type="entry name" value="HisKA"/>
    <property type="match status" value="1"/>
</dbReference>
<dbReference type="InterPro" id="IPR036097">
    <property type="entry name" value="HisK_dim/P_sf"/>
</dbReference>
<dbReference type="InterPro" id="IPR036890">
    <property type="entry name" value="HATPase_C_sf"/>
</dbReference>
<evidence type="ECO:0000256" key="10">
    <source>
        <dbReference type="ARBA" id="ARBA00023012"/>
    </source>
</evidence>
<evidence type="ECO:0000256" key="4">
    <source>
        <dbReference type="ARBA" id="ARBA00022475"/>
    </source>
</evidence>
<keyword evidence="11 13" id="KW-0472">Membrane</keyword>
<keyword evidence="10" id="KW-0902">Two-component regulatory system</keyword>
<dbReference type="AlphaFoldDB" id="A0A1Y3XTF6"/>
<keyword evidence="6" id="KW-0808">Transferase</keyword>
<evidence type="ECO:0000256" key="1">
    <source>
        <dbReference type="ARBA" id="ARBA00000085"/>
    </source>
</evidence>
<dbReference type="EMBL" id="NFIE01000009">
    <property type="protein sequence ID" value="OUN88762.1"/>
    <property type="molecule type" value="Genomic_DNA"/>
</dbReference>
<evidence type="ECO:0000256" key="7">
    <source>
        <dbReference type="ARBA" id="ARBA00022692"/>
    </source>
</evidence>
<evidence type="ECO:0000259" key="14">
    <source>
        <dbReference type="PROSITE" id="PS50109"/>
    </source>
</evidence>
<dbReference type="PANTHER" id="PTHR45453:SF2">
    <property type="entry name" value="HISTIDINE KINASE"/>
    <property type="match status" value="1"/>
</dbReference>
<comment type="caution">
    <text evidence="15">The sequence shown here is derived from an EMBL/GenBank/DDBJ whole genome shotgun (WGS) entry which is preliminary data.</text>
</comment>
<evidence type="ECO:0000256" key="5">
    <source>
        <dbReference type="ARBA" id="ARBA00022553"/>
    </source>
</evidence>
<evidence type="ECO:0000256" key="2">
    <source>
        <dbReference type="ARBA" id="ARBA00004651"/>
    </source>
</evidence>
<evidence type="ECO:0000256" key="6">
    <source>
        <dbReference type="ARBA" id="ARBA00022679"/>
    </source>
</evidence>
<dbReference type="Proteomes" id="UP000195781">
    <property type="component" value="Unassembled WGS sequence"/>
</dbReference>
<dbReference type="SUPFAM" id="SSF47384">
    <property type="entry name" value="Homodimeric domain of signal transducing histidine kinase"/>
    <property type="match status" value="1"/>
</dbReference>
<keyword evidence="4" id="KW-1003">Cell membrane</keyword>
<keyword evidence="5" id="KW-0597">Phosphoprotein</keyword>
<dbReference type="Pfam" id="PF02518">
    <property type="entry name" value="HATPase_c"/>
    <property type="match status" value="1"/>
</dbReference>
<evidence type="ECO:0000256" key="12">
    <source>
        <dbReference type="ARBA" id="ARBA00039401"/>
    </source>
</evidence>
<dbReference type="GO" id="GO:0016036">
    <property type="term" value="P:cellular response to phosphate starvation"/>
    <property type="evidence" value="ECO:0007669"/>
    <property type="project" value="TreeGrafter"/>
</dbReference>
<evidence type="ECO:0000256" key="9">
    <source>
        <dbReference type="ARBA" id="ARBA00022989"/>
    </source>
</evidence>
<evidence type="ECO:0000256" key="11">
    <source>
        <dbReference type="ARBA" id="ARBA00023136"/>
    </source>
</evidence>
<dbReference type="InterPro" id="IPR004358">
    <property type="entry name" value="Sig_transdc_His_kin-like_C"/>
</dbReference>
<reference evidence="16" key="1">
    <citation type="submission" date="2017-04" db="EMBL/GenBank/DDBJ databases">
        <title>Function of individual gut microbiota members based on whole genome sequencing of pure cultures obtained from chicken caecum.</title>
        <authorList>
            <person name="Medvecky M."/>
            <person name="Cejkova D."/>
            <person name="Polansky O."/>
            <person name="Karasova D."/>
            <person name="Kubasova T."/>
            <person name="Cizek A."/>
            <person name="Rychlik I."/>
        </authorList>
    </citation>
    <scope>NUCLEOTIDE SEQUENCE [LARGE SCALE GENOMIC DNA]</scope>
    <source>
        <strain evidence="16">An5</strain>
    </source>
</reference>
<accession>A0A1Y3XTF6</accession>
<evidence type="ECO:0000256" key="13">
    <source>
        <dbReference type="SAM" id="Phobius"/>
    </source>
</evidence>
<dbReference type="SMART" id="SM00387">
    <property type="entry name" value="HATPase_c"/>
    <property type="match status" value="1"/>
</dbReference>
<sequence>MKFTRFLASQAPLLAIFTAIIALAAFMLFSAGVGAGVIVVVALLEVGGVLAAFWADWARKRRFFSDLDACAHEVDHPLWMTEMVDRPDYLEGQITYDALDAIAHAANDDVAGYRRQVADYREYIETWVHEAKSPLAAAHLMIDNLRAEPLAGGAASKVRSLDDELRRVEGYIDQALFYARSEALDRDYLIRTYNLGNVVAGALRANASVLIGAHVAPVLGDLDFEIFTDEKWLEFILGQIIQNSVKYARAEQPRIEFSAELVDAGGARERVELTVGDNGCGVSASDLPRVFDKGFTGDNGRTGKRSTGIGLYLVKRLCDKMGVGVSAASRAGEGFAITLTFSRNKFQYVDRGGAPL</sequence>
<comment type="catalytic activity">
    <reaction evidence="1">
        <text>ATP + protein L-histidine = ADP + protein N-phospho-L-histidine.</text>
        <dbReference type="EC" id="2.7.13.3"/>
    </reaction>
</comment>
<gene>
    <name evidence="15" type="ORF">B5G02_05100</name>
</gene>
<dbReference type="OrthoDB" id="9757990at2"/>
<dbReference type="InterPro" id="IPR003594">
    <property type="entry name" value="HATPase_dom"/>
</dbReference>
<name>A0A1Y3XTF6_9ACTN</name>
<feature type="transmembrane region" description="Helical" evidence="13">
    <location>
        <begin position="12"/>
        <end position="29"/>
    </location>
</feature>